<proteinExistence type="predicted"/>
<sequence>MKVIFYHVSVAAIALYGHHLCSAAPLPSAVDALESVSPVGITAEPHVGVTNSLNNNIDCVMRRSVSTTVGESVAIGQDGKLVSTDTQADAEAADTADNLLNYSSAVYDGTTQSLTCATIRKRECDMNVPRAARDTTTSINTGAGNLPICLQTGVNDVRARRDRFISDILNFKPEAYTCSFRCDEYHMTTLEVSKLYAGSMRSTLGMRHRGNTNANGSVERMHASVRVARTMEPGLYTRAHVASGG</sequence>
<evidence type="ECO:0000313" key="3">
    <source>
        <dbReference type="Proteomes" id="UP000033140"/>
    </source>
</evidence>
<evidence type="ECO:0000256" key="1">
    <source>
        <dbReference type="SAM" id="SignalP"/>
    </source>
</evidence>
<reference evidence="2 3" key="1">
    <citation type="journal article" date="2011" name="J. Gen. Appl. Microbiol.">
        <title>Draft genome sequencing of the enigmatic yeast Saitoella complicata.</title>
        <authorList>
            <person name="Nishida H."/>
            <person name="Hamamoto M."/>
            <person name="Sugiyama J."/>
        </authorList>
    </citation>
    <scope>NUCLEOTIDE SEQUENCE [LARGE SCALE GENOMIC DNA]</scope>
    <source>
        <strain evidence="2 3">NRRL Y-17804</strain>
    </source>
</reference>
<protein>
    <submittedName>
        <fullName evidence="2">Uncharacterized protein</fullName>
    </submittedName>
</protein>
<keyword evidence="1" id="KW-0732">Signal</keyword>
<reference evidence="2 3" key="2">
    <citation type="journal article" date="2014" name="J. Gen. Appl. Microbiol.">
        <title>The early diverging ascomycetous budding yeast Saitoella complicata has three histone deacetylases belonging to the Clr6, Hos2, and Rpd3 lineages.</title>
        <authorList>
            <person name="Nishida H."/>
            <person name="Matsumoto T."/>
            <person name="Kondo S."/>
            <person name="Hamamoto M."/>
            <person name="Yoshikawa H."/>
        </authorList>
    </citation>
    <scope>NUCLEOTIDE SEQUENCE [LARGE SCALE GENOMIC DNA]</scope>
    <source>
        <strain evidence="2 3">NRRL Y-17804</strain>
    </source>
</reference>
<gene>
    <name evidence="2" type="ORF">G7K_6742-t1</name>
</gene>
<feature type="chain" id="PRO_5002430581" evidence="1">
    <location>
        <begin position="24"/>
        <end position="245"/>
    </location>
</feature>
<dbReference type="Proteomes" id="UP000033140">
    <property type="component" value="Unassembled WGS sequence"/>
</dbReference>
<comment type="caution">
    <text evidence="2">The sequence shown here is derived from an EMBL/GenBank/DDBJ whole genome shotgun (WGS) entry which is preliminary data.</text>
</comment>
<feature type="signal peptide" evidence="1">
    <location>
        <begin position="1"/>
        <end position="23"/>
    </location>
</feature>
<evidence type="ECO:0000313" key="2">
    <source>
        <dbReference type="EMBL" id="GAO52670.1"/>
    </source>
</evidence>
<accession>A0A0E9NTD1</accession>
<name>A0A0E9NTD1_SAICN</name>
<dbReference type="AlphaFoldDB" id="A0A0E9NTD1"/>
<keyword evidence="3" id="KW-1185">Reference proteome</keyword>
<organism evidence="2 3">
    <name type="scientific">Saitoella complicata (strain BCRC 22490 / CBS 7301 / JCM 7358 / NBRC 10748 / NRRL Y-17804)</name>
    <dbReference type="NCBI Taxonomy" id="698492"/>
    <lineage>
        <taxon>Eukaryota</taxon>
        <taxon>Fungi</taxon>
        <taxon>Dikarya</taxon>
        <taxon>Ascomycota</taxon>
        <taxon>Taphrinomycotina</taxon>
        <taxon>Taphrinomycotina incertae sedis</taxon>
        <taxon>Saitoella</taxon>
    </lineage>
</organism>
<dbReference type="EMBL" id="BACD03000079">
    <property type="protein sequence ID" value="GAO52670.1"/>
    <property type="molecule type" value="Genomic_DNA"/>
</dbReference>
<reference evidence="2 3" key="3">
    <citation type="journal article" date="2015" name="Genome Announc.">
        <title>Draft Genome Sequence of the Archiascomycetous Yeast Saitoella complicata.</title>
        <authorList>
            <person name="Yamauchi K."/>
            <person name="Kondo S."/>
            <person name="Hamamoto M."/>
            <person name="Takahashi Y."/>
            <person name="Ogura Y."/>
            <person name="Hayashi T."/>
            <person name="Nishida H."/>
        </authorList>
    </citation>
    <scope>NUCLEOTIDE SEQUENCE [LARGE SCALE GENOMIC DNA]</scope>
    <source>
        <strain evidence="2 3">NRRL Y-17804</strain>
    </source>
</reference>